<reference evidence="1 2" key="1">
    <citation type="journal article" date="2016" name="Mol. Biol. Evol.">
        <title>Comparative Genomics of Early-Diverging Mushroom-Forming Fungi Provides Insights into the Origins of Lignocellulose Decay Capabilities.</title>
        <authorList>
            <person name="Nagy L.G."/>
            <person name="Riley R."/>
            <person name="Tritt A."/>
            <person name="Adam C."/>
            <person name="Daum C."/>
            <person name="Floudas D."/>
            <person name="Sun H."/>
            <person name="Yadav J.S."/>
            <person name="Pangilinan J."/>
            <person name="Larsson K.H."/>
            <person name="Matsuura K."/>
            <person name="Barry K."/>
            <person name="Labutti K."/>
            <person name="Kuo R."/>
            <person name="Ohm R.A."/>
            <person name="Bhattacharya S.S."/>
            <person name="Shirouzu T."/>
            <person name="Yoshinaga Y."/>
            <person name="Martin F.M."/>
            <person name="Grigoriev I.V."/>
            <person name="Hibbett D.S."/>
        </authorList>
    </citation>
    <scope>NUCLEOTIDE SEQUENCE [LARGE SCALE GENOMIC DNA]</scope>
    <source>
        <strain evidence="1 2">CBS 109695</strain>
    </source>
</reference>
<evidence type="ECO:0000313" key="1">
    <source>
        <dbReference type="EMBL" id="KZP28110.1"/>
    </source>
</evidence>
<dbReference type="OrthoDB" id="2269034at2759"/>
<organism evidence="1 2">
    <name type="scientific">Athelia psychrophila</name>
    <dbReference type="NCBI Taxonomy" id="1759441"/>
    <lineage>
        <taxon>Eukaryota</taxon>
        <taxon>Fungi</taxon>
        <taxon>Dikarya</taxon>
        <taxon>Basidiomycota</taxon>
        <taxon>Agaricomycotina</taxon>
        <taxon>Agaricomycetes</taxon>
        <taxon>Agaricomycetidae</taxon>
        <taxon>Atheliales</taxon>
        <taxon>Atheliaceae</taxon>
        <taxon>Athelia</taxon>
    </lineage>
</organism>
<evidence type="ECO:0008006" key="3">
    <source>
        <dbReference type="Google" id="ProtNLM"/>
    </source>
</evidence>
<dbReference type="Proteomes" id="UP000076532">
    <property type="component" value="Unassembled WGS sequence"/>
</dbReference>
<proteinExistence type="predicted"/>
<accession>A0A166RBP8</accession>
<gene>
    <name evidence="1" type="ORF">FIBSPDRAFT_948006</name>
</gene>
<keyword evidence="2" id="KW-1185">Reference proteome</keyword>
<protein>
    <recommendedName>
        <fullName evidence="3">F-box domain-containing protein</fullName>
    </recommendedName>
</protein>
<dbReference type="EMBL" id="KV417505">
    <property type="protein sequence ID" value="KZP28110.1"/>
    <property type="molecule type" value="Genomic_DNA"/>
</dbReference>
<name>A0A166RBP8_9AGAM</name>
<dbReference type="AlphaFoldDB" id="A0A166RBP8"/>
<sequence length="493" mass="55782">MSVNDNPTPTSQLRHLIRSLEGPNTLSIMSVLSDARQTLPVRTSKDKHNVLPAGNASLSNAGSVLLGKISNYLDVAYQDPIAKIRDILHEVSAAPHIEHGAPLTPALSPISRLPEELKSYIFYLCQPHDEDEVCARCLLIGFRQCSNHNFDDMHVPLLLTQVSKEWRSIALYSQRLWSHFTICSDLTPPTPSMMRTWLSRAKSSPLHPNLHLIGTSAQTRRVWPAVAEMVLYCDRWETLFVAARGLGLLRRFKSVKNRLHTLKVLQIIIPFGNNFHQLVDAFEVAPRLREVHWYSTNLPPRLKLPWGQLTVLALMGERADLLILHWILRQSHNLSHLKLEFDQVLVPNDLLRTIALDHLIIFDLAVSLGYAGNLLERLHCPHLRELELQRLDDAPLMGLPILSFLEMTSAFKRLRIAFEGAAPPDLGVFIKSILSSPRLAKVQLIEVLIVDCDWLAELYATSQSRIVGYEKCVKEEPQQDVARTMFSLQVLGQ</sequence>
<evidence type="ECO:0000313" key="2">
    <source>
        <dbReference type="Proteomes" id="UP000076532"/>
    </source>
</evidence>